<name>A0A0G1CNW7_9BACT</name>
<comment type="caution">
    <text evidence="2">The sequence shown here is derived from an EMBL/GenBank/DDBJ whole genome shotgun (WGS) entry which is preliminary data.</text>
</comment>
<protein>
    <recommendedName>
        <fullName evidence="1">Methyltransferase type 12 domain-containing protein</fullName>
    </recommendedName>
</protein>
<dbReference type="Proteomes" id="UP000034050">
    <property type="component" value="Unassembled WGS sequence"/>
</dbReference>
<dbReference type="AlphaFoldDB" id="A0A0G1CNW7"/>
<dbReference type="InterPro" id="IPR029063">
    <property type="entry name" value="SAM-dependent_MTases_sf"/>
</dbReference>
<feature type="domain" description="Methyltransferase type 12" evidence="1">
    <location>
        <begin position="50"/>
        <end position="135"/>
    </location>
</feature>
<dbReference type="EMBL" id="LCFD01000002">
    <property type="protein sequence ID" value="KKS87460.1"/>
    <property type="molecule type" value="Genomic_DNA"/>
</dbReference>
<dbReference type="Pfam" id="PF08242">
    <property type="entry name" value="Methyltransf_12"/>
    <property type="match status" value="1"/>
</dbReference>
<dbReference type="CDD" id="cd02440">
    <property type="entry name" value="AdoMet_MTases"/>
    <property type="match status" value="1"/>
</dbReference>
<accession>A0A0G1CNW7</accession>
<dbReference type="SUPFAM" id="SSF53335">
    <property type="entry name" value="S-adenosyl-L-methionine-dependent methyltransferases"/>
    <property type="match status" value="1"/>
</dbReference>
<gene>
    <name evidence="2" type="ORF">UV61_C0002G0181</name>
</gene>
<organism evidence="2 3">
    <name type="scientific">Candidatus Gottesmanbacteria bacterium GW2011_GWB1_43_11</name>
    <dbReference type="NCBI Taxonomy" id="1618446"/>
    <lineage>
        <taxon>Bacteria</taxon>
        <taxon>Candidatus Gottesmaniibacteriota</taxon>
    </lineage>
</organism>
<evidence type="ECO:0000313" key="2">
    <source>
        <dbReference type="EMBL" id="KKS87460.1"/>
    </source>
</evidence>
<proteinExistence type="predicted"/>
<dbReference type="NCBIfam" id="TIGR03587">
    <property type="entry name" value="Pse_Me-ase"/>
    <property type="match status" value="1"/>
</dbReference>
<reference evidence="2 3" key="1">
    <citation type="journal article" date="2015" name="Nature">
        <title>rRNA introns, odd ribosomes, and small enigmatic genomes across a large radiation of phyla.</title>
        <authorList>
            <person name="Brown C.T."/>
            <person name="Hug L.A."/>
            <person name="Thomas B.C."/>
            <person name="Sharon I."/>
            <person name="Castelle C.J."/>
            <person name="Singh A."/>
            <person name="Wilkins M.J."/>
            <person name="Williams K.H."/>
            <person name="Banfield J.F."/>
        </authorList>
    </citation>
    <scope>NUCLEOTIDE SEQUENCE [LARGE SCALE GENOMIC DNA]</scope>
</reference>
<dbReference type="STRING" id="1618446.UV61_C0002G0181"/>
<sequence>MVNKTKQLAYWQGTFGNEYIKRNSDLSRFRKRAAFFKSVFRDFPDIKSILEVGCNIGGNLDVLHKINPDFKLMGLEPNKIAVATARKLVPSARIFEKSIFDSTWKNAFDLVFTIGVLIHIGDANLAQALRRIHTASRKYILTIEYFAQEKTVIPYRGLTDALFKRPFDKEWLALYPRLTLLKHGFLDASAGFDDCHWWLLKK</sequence>
<dbReference type="InterPro" id="IPR013217">
    <property type="entry name" value="Methyltransf_12"/>
</dbReference>
<evidence type="ECO:0000313" key="3">
    <source>
        <dbReference type="Proteomes" id="UP000034050"/>
    </source>
</evidence>
<dbReference type="InterPro" id="IPR020027">
    <property type="entry name" value="Pseudamin_synth-assoc_MeTrfase"/>
</dbReference>
<dbReference type="Gene3D" id="3.40.50.150">
    <property type="entry name" value="Vaccinia Virus protein VP39"/>
    <property type="match status" value="1"/>
</dbReference>
<evidence type="ECO:0000259" key="1">
    <source>
        <dbReference type="Pfam" id="PF08242"/>
    </source>
</evidence>